<comment type="catalytic activity">
    <reaction evidence="8">
        <text>Couples ATP hydrolysis with the unwinding of duplex DNA by translocating in the 3'-5' direction.</text>
        <dbReference type="EC" id="5.6.2.4"/>
    </reaction>
</comment>
<dbReference type="GO" id="GO:0043138">
    <property type="term" value="F:3'-5' DNA helicase activity"/>
    <property type="evidence" value="ECO:0007669"/>
    <property type="project" value="UniProtKB-EC"/>
</dbReference>
<feature type="domain" description="Helicase C-terminal" evidence="12">
    <location>
        <begin position="304"/>
        <end position="447"/>
    </location>
</feature>
<dbReference type="GO" id="GO:0005524">
    <property type="term" value="F:ATP binding"/>
    <property type="evidence" value="ECO:0007669"/>
    <property type="project" value="UniProtKB-KW"/>
</dbReference>
<evidence type="ECO:0000256" key="1">
    <source>
        <dbReference type="ARBA" id="ARBA00005446"/>
    </source>
</evidence>
<keyword evidence="14" id="KW-1185">Reference proteome</keyword>
<dbReference type="InterPro" id="IPR014001">
    <property type="entry name" value="Helicase_ATP-bd"/>
</dbReference>
<evidence type="ECO:0000256" key="8">
    <source>
        <dbReference type="ARBA" id="ARBA00034617"/>
    </source>
</evidence>
<evidence type="ECO:0000256" key="5">
    <source>
        <dbReference type="ARBA" id="ARBA00022840"/>
    </source>
</evidence>
<dbReference type="Proteomes" id="UP000037460">
    <property type="component" value="Unassembled WGS sequence"/>
</dbReference>
<dbReference type="EC" id="5.6.2.4" evidence="9"/>
<evidence type="ECO:0000256" key="7">
    <source>
        <dbReference type="ARBA" id="ARBA00023235"/>
    </source>
</evidence>
<dbReference type="SUPFAM" id="SSF52540">
    <property type="entry name" value="P-loop containing nucleoside triphosphate hydrolases"/>
    <property type="match status" value="1"/>
</dbReference>
<dbReference type="InterPro" id="IPR011545">
    <property type="entry name" value="DEAD/DEAH_box_helicase_dom"/>
</dbReference>
<reference evidence="14" key="1">
    <citation type="journal article" date="2015" name="PLoS Genet.">
        <title>Genome Sequence and Transcriptome Analyses of Chrysochromulina tobin: Metabolic Tools for Enhanced Algal Fitness in the Prominent Order Prymnesiales (Haptophyceae).</title>
        <authorList>
            <person name="Hovde B.T."/>
            <person name="Deodato C.R."/>
            <person name="Hunsperger H.M."/>
            <person name="Ryken S.A."/>
            <person name="Yost W."/>
            <person name="Jha R.K."/>
            <person name="Patterson J."/>
            <person name="Monnat R.J. Jr."/>
            <person name="Barlow S.B."/>
            <person name="Starkenburg S.R."/>
            <person name="Cattolico R.A."/>
        </authorList>
    </citation>
    <scope>NUCLEOTIDE SEQUENCE</scope>
    <source>
        <strain evidence="14">CCMP291</strain>
    </source>
</reference>
<dbReference type="PANTHER" id="PTHR13710:SF105">
    <property type="entry name" value="ATP-DEPENDENT DNA HELICASE Q1"/>
    <property type="match status" value="1"/>
</dbReference>
<keyword evidence="3" id="KW-0378">Hydrolase</keyword>
<sequence>MEPSDVDPSIAALERSLALNRARQRDLRDEEAEICSQLQELRSSAKQAAKDAAEAHHVLVDWTGTFEWDATVADLLKSRFGHDSFRPLQREVINATLSRRDTFAILPTGSGKSLLFQLPGLLSPSGLTVVVSPLVSLMVDQVASLSQRGVRCALLAADLTDRTQSTEVHHQIEDPATSGLRFLYVTPERIAKSKMLVSKLQKAYHGKMLLRFAIDEAHCACAQGHDFRPDYLSLGTLRTTFPEVPILALTATASESVRADVERSLQMDHLSARFRGHFDRPNIKYSVRKKLDEAALLDEMAALALRDFPSQAGIVYTLSRADAEKVADGLQRRGVRCAPYHAGVDALSRQSMQAAWQSGRMQIVVATIAFGMGIDKPDVRFVFHHSMSKSLEAYYQESGRAGRDGKPAEAIAWWSPSDFYRLASLACDTSDRAAAWRALVGSGRFCEMRHCCRRECLASLFGQSLPARVGAVSLGQCCDVCAAASAEAAAPSASIAHRSTLEEMDVSPLAIDALRCLAELNDAAAAEGVTDGGAAPAKLTALKLVEKLASRLRHADAKLSREALEHLVLRLVLADAIRVHFAFTAYSILTYLFTRPSLASAVLGDPGATAHSAGLHALACSLPSTLLPMAKAAKANKGGGKRKAAAASDVPPQSRKRVLPESDGSDFEVEQPMKQTGRDAAGGMPAGRGRIASAGVEVVIIDDDEE</sequence>
<evidence type="ECO:0000256" key="3">
    <source>
        <dbReference type="ARBA" id="ARBA00022801"/>
    </source>
</evidence>
<dbReference type="Gene3D" id="1.10.10.10">
    <property type="entry name" value="Winged helix-like DNA-binding domain superfamily/Winged helix DNA-binding domain"/>
    <property type="match status" value="1"/>
</dbReference>
<dbReference type="OrthoDB" id="10261556at2759"/>
<keyword evidence="6" id="KW-0238">DNA-binding</keyword>
<dbReference type="GO" id="GO:0005737">
    <property type="term" value="C:cytoplasm"/>
    <property type="evidence" value="ECO:0007669"/>
    <property type="project" value="TreeGrafter"/>
</dbReference>
<dbReference type="CDD" id="cd18794">
    <property type="entry name" value="SF2_C_RecQ"/>
    <property type="match status" value="1"/>
</dbReference>
<dbReference type="InterPro" id="IPR036388">
    <property type="entry name" value="WH-like_DNA-bd_sf"/>
</dbReference>
<dbReference type="PANTHER" id="PTHR13710">
    <property type="entry name" value="DNA HELICASE RECQ FAMILY MEMBER"/>
    <property type="match status" value="1"/>
</dbReference>
<evidence type="ECO:0000256" key="9">
    <source>
        <dbReference type="ARBA" id="ARBA00034808"/>
    </source>
</evidence>
<dbReference type="AlphaFoldDB" id="A0A0M0JPT0"/>
<name>A0A0M0JPT0_9EUKA</name>
<evidence type="ECO:0000259" key="12">
    <source>
        <dbReference type="PROSITE" id="PS51194"/>
    </source>
</evidence>
<dbReference type="Pfam" id="PF00271">
    <property type="entry name" value="Helicase_C"/>
    <property type="match status" value="1"/>
</dbReference>
<dbReference type="PROSITE" id="PS51192">
    <property type="entry name" value="HELICASE_ATP_BIND_1"/>
    <property type="match status" value="1"/>
</dbReference>
<keyword evidence="4 13" id="KW-0347">Helicase</keyword>
<accession>A0A0M0JPT0</accession>
<organism evidence="13 14">
    <name type="scientific">Chrysochromulina tobinii</name>
    <dbReference type="NCBI Taxonomy" id="1460289"/>
    <lineage>
        <taxon>Eukaryota</taxon>
        <taxon>Haptista</taxon>
        <taxon>Haptophyta</taxon>
        <taxon>Prymnesiophyceae</taxon>
        <taxon>Prymnesiales</taxon>
        <taxon>Chrysochromulinaceae</taxon>
        <taxon>Chrysochromulina</taxon>
    </lineage>
</organism>
<keyword evidence="7" id="KW-0413">Isomerase</keyword>
<evidence type="ECO:0000256" key="4">
    <source>
        <dbReference type="ARBA" id="ARBA00022806"/>
    </source>
</evidence>
<evidence type="ECO:0000256" key="2">
    <source>
        <dbReference type="ARBA" id="ARBA00022741"/>
    </source>
</evidence>
<dbReference type="SMART" id="SM00487">
    <property type="entry name" value="DEXDc"/>
    <property type="match status" value="1"/>
</dbReference>
<dbReference type="InterPro" id="IPR027417">
    <property type="entry name" value="P-loop_NTPase"/>
</dbReference>
<dbReference type="Pfam" id="PF00270">
    <property type="entry name" value="DEAD"/>
    <property type="match status" value="1"/>
</dbReference>
<feature type="domain" description="Helicase ATP-binding" evidence="11">
    <location>
        <begin position="93"/>
        <end position="271"/>
    </location>
</feature>
<evidence type="ECO:0000313" key="13">
    <source>
        <dbReference type="EMBL" id="KOO28268.1"/>
    </source>
</evidence>
<keyword evidence="2" id="KW-0547">Nucleotide-binding</keyword>
<dbReference type="GO" id="GO:0016787">
    <property type="term" value="F:hydrolase activity"/>
    <property type="evidence" value="ECO:0007669"/>
    <property type="project" value="UniProtKB-KW"/>
</dbReference>
<evidence type="ECO:0000256" key="6">
    <source>
        <dbReference type="ARBA" id="ARBA00023125"/>
    </source>
</evidence>
<dbReference type="GO" id="GO:0005694">
    <property type="term" value="C:chromosome"/>
    <property type="evidence" value="ECO:0007669"/>
    <property type="project" value="TreeGrafter"/>
</dbReference>
<protein>
    <recommendedName>
        <fullName evidence="9">DNA 3'-5' helicase</fullName>
        <ecNumber evidence="9">5.6.2.4</ecNumber>
    </recommendedName>
</protein>
<keyword evidence="5" id="KW-0067">ATP-binding</keyword>
<dbReference type="GO" id="GO:0009378">
    <property type="term" value="F:four-way junction helicase activity"/>
    <property type="evidence" value="ECO:0007669"/>
    <property type="project" value="TreeGrafter"/>
</dbReference>
<dbReference type="InterPro" id="IPR001650">
    <property type="entry name" value="Helicase_C-like"/>
</dbReference>
<dbReference type="EMBL" id="JWZX01002593">
    <property type="protein sequence ID" value="KOO28268.1"/>
    <property type="molecule type" value="Genomic_DNA"/>
</dbReference>
<feature type="region of interest" description="Disordered" evidence="10">
    <location>
        <begin position="637"/>
        <end position="688"/>
    </location>
</feature>
<dbReference type="GO" id="GO:0003677">
    <property type="term" value="F:DNA binding"/>
    <property type="evidence" value="ECO:0007669"/>
    <property type="project" value="UniProtKB-KW"/>
</dbReference>
<dbReference type="GO" id="GO:0000724">
    <property type="term" value="P:double-strand break repair via homologous recombination"/>
    <property type="evidence" value="ECO:0007669"/>
    <property type="project" value="TreeGrafter"/>
</dbReference>
<proteinExistence type="inferred from homology"/>
<dbReference type="Gene3D" id="3.40.50.300">
    <property type="entry name" value="P-loop containing nucleotide triphosphate hydrolases"/>
    <property type="match status" value="2"/>
</dbReference>
<dbReference type="InterPro" id="IPR004589">
    <property type="entry name" value="DNA_helicase_ATP-dep_RecQ"/>
</dbReference>
<comment type="similarity">
    <text evidence="1">Belongs to the helicase family. RecQ subfamily.</text>
</comment>
<evidence type="ECO:0000256" key="10">
    <source>
        <dbReference type="SAM" id="MobiDB-lite"/>
    </source>
</evidence>
<dbReference type="PROSITE" id="PS51194">
    <property type="entry name" value="HELICASE_CTER"/>
    <property type="match status" value="1"/>
</dbReference>
<dbReference type="SMART" id="SM00490">
    <property type="entry name" value="HELICc"/>
    <property type="match status" value="1"/>
</dbReference>
<evidence type="ECO:0000313" key="14">
    <source>
        <dbReference type="Proteomes" id="UP000037460"/>
    </source>
</evidence>
<dbReference type="NCBIfam" id="TIGR00614">
    <property type="entry name" value="recQ_fam"/>
    <property type="match status" value="1"/>
</dbReference>
<comment type="caution">
    <text evidence="13">The sequence shown here is derived from an EMBL/GenBank/DDBJ whole genome shotgun (WGS) entry which is preliminary data.</text>
</comment>
<dbReference type="FunFam" id="3.40.50.300:FF:001389">
    <property type="entry name" value="ATP-dependent DNA helicase RecQ"/>
    <property type="match status" value="1"/>
</dbReference>
<evidence type="ECO:0000259" key="11">
    <source>
        <dbReference type="PROSITE" id="PS51192"/>
    </source>
</evidence>
<gene>
    <name evidence="13" type="ORF">Ctob_008542</name>
</gene>